<reference evidence="3" key="1">
    <citation type="submission" date="2017-09" db="EMBL/GenBank/DDBJ databases">
        <authorList>
            <person name="Shetty A S."/>
        </authorList>
    </citation>
    <scope>NUCLEOTIDE SEQUENCE [LARGE SCALE GENOMIC DNA]</scope>
</reference>
<dbReference type="AlphaFoldDB" id="A0A285PQB9"/>
<dbReference type="KEGG" id="ehl:EHLA_0720"/>
<evidence type="ECO:0000313" key="3">
    <source>
        <dbReference type="Proteomes" id="UP000217549"/>
    </source>
</evidence>
<feature type="compositionally biased region" description="Basic and acidic residues" evidence="1">
    <location>
        <begin position="61"/>
        <end position="81"/>
    </location>
</feature>
<accession>A0A285PQB9</accession>
<protein>
    <submittedName>
        <fullName evidence="2">Consensus disorder prediction</fullName>
    </submittedName>
</protein>
<dbReference type="EMBL" id="LT907978">
    <property type="protein sequence ID" value="SOB71467.1"/>
    <property type="molecule type" value="Genomic_DNA"/>
</dbReference>
<keyword evidence="3" id="KW-1185">Reference proteome</keyword>
<evidence type="ECO:0000313" key="2">
    <source>
        <dbReference type="EMBL" id="SOB71467.1"/>
    </source>
</evidence>
<gene>
    <name evidence="2" type="ORF">EHLA_0720</name>
</gene>
<organism evidence="2 3">
    <name type="scientific">Anaerobutyricum hallii</name>
    <dbReference type="NCBI Taxonomy" id="39488"/>
    <lineage>
        <taxon>Bacteria</taxon>
        <taxon>Bacillati</taxon>
        <taxon>Bacillota</taxon>
        <taxon>Clostridia</taxon>
        <taxon>Lachnospirales</taxon>
        <taxon>Lachnospiraceae</taxon>
        <taxon>Anaerobutyricum</taxon>
    </lineage>
</organism>
<dbReference type="RefSeq" id="WP_096239345.1">
    <property type="nucleotide sequence ID" value="NZ_LT907978.1"/>
</dbReference>
<proteinExistence type="predicted"/>
<dbReference type="Proteomes" id="UP000217549">
    <property type="component" value="Chromosome I"/>
</dbReference>
<sequence length="81" mass="9882">MTDKKFEELLKEAVEQCAEKEWEEISQKSKKIRYKPSKEFEEKMENLYQKESCHNNFIGDEQTKSKSQLKDTKSEKRYFHK</sequence>
<feature type="region of interest" description="Disordered" evidence="1">
    <location>
        <begin position="56"/>
        <end position="81"/>
    </location>
</feature>
<evidence type="ECO:0000256" key="1">
    <source>
        <dbReference type="SAM" id="MobiDB-lite"/>
    </source>
</evidence>
<name>A0A285PQB9_9FIRM</name>